<keyword evidence="5" id="KW-0862">Zinc</keyword>
<comment type="caution">
    <text evidence="12">The sequence shown here is derived from an EMBL/GenBank/DDBJ whole genome shotgun (WGS) entry which is preliminary data.</text>
</comment>
<evidence type="ECO:0000256" key="4">
    <source>
        <dbReference type="ARBA" id="ARBA00022692"/>
    </source>
</evidence>
<dbReference type="InterPro" id="IPR058533">
    <property type="entry name" value="Cation_efflux_TM"/>
</dbReference>
<dbReference type="EMBL" id="RCCK01000015">
    <property type="protein sequence ID" value="RLJ71993.1"/>
    <property type="molecule type" value="Genomic_DNA"/>
</dbReference>
<dbReference type="AlphaFoldDB" id="A0A497XYG6"/>
<reference evidence="12 14" key="1">
    <citation type="submission" date="2018-10" db="EMBL/GenBank/DDBJ databases">
        <title>Genomic Encyclopedia of Archaeal and Bacterial Type Strains, Phase II (KMG-II): from individual species to whole genera.</title>
        <authorList>
            <person name="Goeker M."/>
        </authorList>
    </citation>
    <scope>NUCLEOTIDE SEQUENCE [LARGE SCALE GENOMIC DNA]</scope>
    <source>
        <strain evidence="12 14">DSM 19624</strain>
    </source>
</reference>
<evidence type="ECO:0000313" key="13">
    <source>
        <dbReference type="EMBL" id="TFB28768.1"/>
    </source>
</evidence>
<evidence type="ECO:0000313" key="12">
    <source>
        <dbReference type="EMBL" id="RLJ71993.1"/>
    </source>
</evidence>
<dbReference type="GO" id="GO:0010312">
    <property type="term" value="P:detoxification of zinc ion"/>
    <property type="evidence" value="ECO:0007669"/>
    <property type="project" value="TreeGrafter"/>
</dbReference>
<evidence type="ECO:0000256" key="5">
    <source>
        <dbReference type="ARBA" id="ARBA00022833"/>
    </source>
</evidence>
<dbReference type="SUPFAM" id="SSF160240">
    <property type="entry name" value="Cation efflux protein cytoplasmic domain-like"/>
    <property type="match status" value="1"/>
</dbReference>
<evidence type="ECO:0000259" key="11">
    <source>
        <dbReference type="Pfam" id="PF16916"/>
    </source>
</evidence>
<dbReference type="EMBL" id="SOPX01000005">
    <property type="protein sequence ID" value="TFB28768.1"/>
    <property type="molecule type" value="Genomic_DNA"/>
</dbReference>
<evidence type="ECO:0000256" key="1">
    <source>
        <dbReference type="ARBA" id="ARBA00004141"/>
    </source>
</evidence>
<evidence type="ECO:0000256" key="8">
    <source>
        <dbReference type="SAM" id="MobiDB-lite"/>
    </source>
</evidence>
<dbReference type="SUPFAM" id="SSF161111">
    <property type="entry name" value="Cation efflux protein transmembrane domain-like"/>
    <property type="match status" value="1"/>
</dbReference>
<proteinExistence type="inferred from homology"/>
<keyword evidence="6 9" id="KW-1133">Transmembrane helix</keyword>
<dbReference type="GO" id="GO:0005385">
    <property type="term" value="F:zinc ion transmembrane transporter activity"/>
    <property type="evidence" value="ECO:0007669"/>
    <property type="project" value="TreeGrafter"/>
</dbReference>
<feature type="transmembrane region" description="Helical" evidence="9">
    <location>
        <begin position="180"/>
        <end position="198"/>
    </location>
</feature>
<comment type="subcellular location">
    <subcellularLocation>
        <location evidence="1">Membrane</location>
        <topology evidence="1">Multi-pass membrane protein</topology>
    </subcellularLocation>
</comment>
<dbReference type="GO" id="GO:0016020">
    <property type="term" value="C:membrane"/>
    <property type="evidence" value="ECO:0007669"/>
    <property type="project" value="UniProtKB-SubCell"/>
</dbReference>
<evidence type="ECO:0000256" key="2">
    <source>
        <dbReference type="ARBA" id="ARBA00008873"/>
    </source>
</evidence>
<evidence type="ECO:0000313" key="14">
    <source>
        <dbReference type="Proteomes" id="UP000273898"/>
    </source>
</evidence>
<dbReference type="Gene3D" id="1.20.1510.10">
    <property type="entry name" value="Cation efflux protein transmembrane domain"/>
    <property type="match status" value="1"/>
</dbReference>
<name>A0A497XYG6_9SPHI</name>
<dbReference type="InterPro" id="IPR027469">
    <property type="entry name" value="Cation_efflux_TMD_sf"/>
</dbReference>
<reference evidence="13 15" key="2">
    <citation type="submission" date="2019-03" db="EMBL/GenBank/DDBJ databases">
        <authorList>
            <person name="He R.-H."/>
        </authorList>
    </citation>
    <scope>NUCLEOTIDE SEQUENCE [LARGE SCALE GENOMIC DNA]</scope>
    <source>
        <strain evidence="13 15">DSM 19624</strain>
    </source>
</reference>
<evidence type="ECO:0000259" key="10">
    <source>
        <dbReference type="Pfam" id="PF01545"/>
    </source>
</evidence>
<feature type="transmembrane region" description="Helical" evidence="9">
    <location>
        <begin position="105"/>
        <end position="128"/>
    </location>
</feature>
<feature type="region of interest" description="Disordered" evidence="8">
    <location>
        <begin position="1"/>
        <end position="28"/>
    </location>
</feature>
<feature type="transmembrane region" description="Helical" evidence="9">
    <location>
        <begin position="204"/>
        <end position="222"/>
    </location>
</feature>
<dbReference type="Proteomes" id="UP000273898">
    <property type="component" value="Unassembled WGS sequence"/>
</dbReference>
<feature type="domain" description="Cation efflux protein cytoplasmic" evidence="11">
    <location>
        <begin position="233"/>
        <end position="308"/>
    </location>
</feature>
<feature type="compositionally biased region" description="Basic and acidic residues" evidence="8">
    <location>
        <begin position="1"/>
        <end position="22"/>
    </location>
</feature>
<evidence type="ECO:0000313" key="15">
    <source>
        <dbReference type="Proteomes" id="UP000297429"/>
    </source>
</evidence>
<comment type="similarity">
    <text evidence="2">Belongs to the cation diffusion facilitator (CDF) transporter (TC 2.A.4) family. SLC30A subfamily.</text>
</comment>
<accession>A0A497XYG6</accession>
<dbReference type="PANTHER" id="PTHR45820">
    <property type="entry name" value="FI23527P1"/>
    <property type="match status" value="1"/>
</dbReference>
<evidence type="ECO:0000256" key="3">
    <source>
        <dbReference type="ARBA" id="ARBA00022448"/>
    </source>
</evidence>
<dbReference type="InterPro" id="IPR002524">
    <property type="entry name" value="Cation_efflux"/>
</dbReference>
<dbReference type="InterPro" id="IPR036837">
    <property type="entry name" value="Cation_efflux_CTD_sf"/>
</dbReference>
<dbReference type="GO" id="GO:0006882">
    <property type="term" value="P:intracellular zinc ion homeostasis"/>
    <property type="evidence" value="ECO:0007669"/>
    <property type="project" value="TreeGrafter"/>
</dbReference>
<dbReference type="InterPro" id="IPR027470">
    <property type="entry name" value="Cation_efflux_CTD"/>
</dbReference>
<gene>
    <name evidence="12" type="ORF">BCL90_4820</name>
    <name evidence="13" type="ORF">E3V97_21855</name>
</gene>
<dbReference type="Pfam" id="PF01545">
    <property type="entry name" value="Cation_efflux"/>
    <property type="match status" value="1"/>
</dbReference>
<evidence type="ECO:0000256" key="9">
    <source>
        <dbReference type="SAM" id="Phobius"/>
    </source>
</evidence>
<keyword evidence="15" id="KW-1185">Reference proteome</keyword>
<feature type="transmembrane region" description="Helical" evidence="9">
    <location>
        <begin position="140"/>
        <end position="160"/>
    </location>
</feature>
<dbReference type="OrthoDB" id="9809646at2"/>
<dbReference type="Pfam" id="PF16916">
    <property type="entry name" value="ZT_dimer"/>
    <property type="match status" value="1"/>
</dbReference>
<evidence type="ECO:0000256" key="7">
    <source>
        <dbReference type="ARBA" id="ARBA00023136"/>
    </source>
</evidence>
<organism evidence="12 14">
    <name type="scientific">Pedobacter alluvionis</name>
    <dbReference type="NCBI Taxonomy" id="475253"/>
    <lineage>
        <taxon>Bacteria</taxon>
        <taxon>Pseudomonadati</taxon>
        <taxon>Bacteroidota</taxon>
        <taxon>Sphingobacteriia</taxon>
        <taxon>Sphingobacteriales</taxon>
        <taxon>Sphingobacteriaceae</taxon>
        <taxon>Pedobacter</taxon>
    </lineage>
</organism>
<evidence type="ECO:0000256" key="6">
    <source>
        <dbReference type="ARBA" id="ARBA00022989"/>
    </source>
</evidence>
<protein>
    <submittedName>
        <fullName evidence="13">Cation transporter</fullName>
    </submittedName>
    <submittedName>
        <fullName evidence="12">Cobalt-zinc-cadmium efflux system protein</fullName>
    </submittedName>
</protein>
<keyword evidence="3" id="KW-0813">Transport</keyword>
<dbReference type="Proteomes" id="UP000297429">
    <property type="component" value="Unassembled WGS sequence"/>
</dbReference>
<feature type="transmembrane region" description="Helical" evidence="9">
    <location>
        <begin position="64"/>
        <end position="84"/>
    </location>
</feature>
<keyword evidence="7 9" id="KW-0472">Membrane</keyword>
<keyword evidence="4 9" id="KW-0812">Transmembrane</keyword>
<dbReference type="PANTHER" id="PTHR45820:SF4">
    <property type="entry name" value="ZINC TRANSPORTER 63C, ISOFORM F"/>
    <property type="match status" value="1"/>
</dbReference>
<sequence length="319" mass="35751">MKETGHNHEHSHSHEHGHEDGHHHHAGGMHVHPIVKNMRIALLLNVSFTIIEFVGGIMTNSMAILSDAIHDLGDSIAIVCSLVLEKKSTGGRTQLFTYGKRRLSVLAAFFTSLILIAGSVVILTQAIPRFFHPESVNTGGVLWLAVLGVIFNGLAFFRLFKGKSKSVNQRAVMMHLMEDALGWIVVLVGGFIMYFTSWMWIDPLLSVGVAVFILYNAIRNIMQTLKILLQVKPDNFNDEEIKAALLKIPGITNIHDLHAWTMDGEYNVLTTHLVLNSDANMEDMRKVRNEAYHLLSHLEIHHPTLQFEFEGESCALIHC</sequence>
<dbReference type="NCBIfam" id="TIGR01297">
    <property type="entry name" value="CDF"/>
    <property type="match status" value="1"/>
</dbReference>
<feature type="transmembrane region" description="Helical" evidence="9">
    <location>
        <begin position="40"/>
        <end position="58"/>
    </location>
</feature>
<feature type="domain" description="Cation efflux protein transmembrane" evidence="10">
    <location>
        <begin position="39"/>
        <end position="229"/>
    </location>
</feature>